<evidence type="ECO:0000256" key="4">
    <source>
        <dbReference type="ARBA" id="ARBA00022475"/>
    </source>
</evidence>
<keyword evidence="5 10" id="KW-0812">Transmembrane</keyword>
<evidence type="ECO:0000256" key="10">
    <source>
        <dbReference type="SAM" id="Phobius"/>
    </source>
</evidence>
<dbReference type="PANTHER" id="PTHR43528:SF1">
    <property type="entry name" value="ALPHA-KETOGLUTARATE PERMEASE"/>
    <property type="match status" value="1"/>
</dbReference>
<feature type="transmembrane region" description="Helical" evidence="10">
    <location>
        <begin position="78"/>
        <end position="99"/>
    </location>
</feature>
<feature type="transmembrane region" description="Helical" evidence="10">
    <location>
        <begin position="48"/>
        <end position="66"/>
    </location>
</feature>
<keyword evidence="3" id="KW-0813">Transport</keyword>
<feature type="transmembrane region" description="Helical" evidence="10">
    <location>
        <begin position="208"/>
        <end position="227"/>
    </location>
</feature>
<dbReference type="PROSITE" id="PS50850">
    <property type="entry name" value="MFS"/>
    <property type="match status" value="1"/>
</dbReference>
<feature type="transmembrane region" description="Helical" evidence="10">
    <location>
        <begin position="420"/>
        <end position="438"/>
    </location>
</feature>
<dbReference type="PANTHER" id="PTHR43528">
    <property type="entry name" value="ALPHA-KETOGLUTARATE PERMEASE"/>
    <property type="match status" value="1"/>
</dbReference>
<dbReference type="PROSITE" id="PS00216">
    <property type="entry name" value="SUGAR_TRANSPORT_1"/>
    <property type="match status" value="1"/>
</dbReference>
<dbReference type="Pfam" id="PF07690">
    <property type="entry name" value="MFS_1"/>
    <property type="match status" value="1"/>
</dbReference>
<feature type="transmembrane region" description="Helical" evidence="10">
    <location>
        <begin position="135"/>
        <end position="162"/>
    </location>
</feature>
<keyword evidence="4" id="KW-1003">Cell membrane</keyword>
<dbReference type="InterPro" id="IPR036259">
    <property type="entry name" value="MFS_trans_sf"/>
</dbReference>
<accession>A0ABY8H533</accession>
<evidence type="ECO:0000256" key="1">
    <source>
        <dbReference type="ARBA" id="ARBA00004651"/>
    </source>
</evidence>
<comment type="subcellular location">
    <subcellularLocation>
        <location evidence="1">Cell membrane</location>
        <topology evidence="1">Multi-pass membrane protein</topology>
    </subcellularLocation>
</comment>
<feature type="transmembrane region" description="Helical" evidence="10">
    <location>
        <begin position="353"/>
        <end position="376"/>
    </location>
</feature>
<proteinExistence type="inferred from homology"/>
<dbReference type="EMBL" id="CP121252">
    <property type="protein sequence ID" value="WFP16126.1"/>
    <property type="molecule type" value="Genomic_DNA"/>
</dbReference>
<sequence length="449" mass="48783">MSSDRPTMTSAEHRISEPEPNTAGLVPITPGTRRRVVGATFIGNFVEWFDYAVYGYLASTIAVTFFPPGNETAQLLSAWGVFAVSFLIRPIGGFVWGWIGDRYGRKTALSWSILIMSLATLCIGLLPTYEAIGMIAPLLLLLIRVIQGFSAAGEYAGASAFLVEYAPRGKRGRYASVVPASTASGLLFGLLFVTVLTGVLGQPTISEWAWRIPFWLAGPLGIIGLYIRMRLEDTPAFAELAEKDDVVRAPWRELFVDNWRVLLQTFGAALLNAVAFYVLLSYMPNYLETQLNLSVTEANVMTSISLITYIGFIVITGGLSDRLGRKKVLLSASVTMFVLAIPAFMLLDEGFFIGTFVLVIMGATLTLNDGVLPSYLSEQFPTKIRYSGFAVSFNTANALFGGSAAFVATLLISWTGSTLAPAWMLMVAAAIAFVSVMMSKETSHQALRT</sequence>
<feature type="domain" description="Major facilitator superfamily (MFS) profile" evidence="11">
    <location>
        <begin position="36"/>
        <end position="447"/>
    </location>
</feature>
<evidence type="ECO:0000256" key="8">
    <source>
        <dbReference type="ARBA" id="ARBA00023136"/>
    </source>
</evidence>
<evidence type="ECO:0000256" key="2">
    <source>
        <dbReference type="ARBA" id="ARBA00008240"/>
    </source>
</evidence>
<keyword evidence="8 10" id="KW-0472">Membrane</keyword>
<keyword evidence="7 10" id="KW-1133">Transmembrane helix</keyword>
<feature type="transmembrane region" description="Helical" evidence="10">
    <location>
        <begin position="388"/>
        <end position="414"/>
    </location>
</feature>
<gene>
    <name evidence="12" type="ORF">P8192_12110</name>
</gene>
<dbReference type="Gene3D" id="1.20.1250.20">
    <property type="entry name" value="MFS general substrate transporter like domains"/>
    <property type="match status" value="1"/>
</dbReference>
<evidence type="ECO:0000256" key="3">
    <source>
        <dbReference type="ARBA" id="ARBA00022448"/>
    </source>
</evidence>
<protein>
    <submittedName>
        <fullName evidence="12">MFS transporter</fullName>
    </submittedName>
</protein>
<comment type="similarity">
    <text evidence="2">Belongs to the major facilitator superfamily. Metabolite:H+ Symporter (MHS) family (TC 2.A.1.6) family.</text>
</comment>
<keyword evidence="13" id="KW-1185">Reference proteome</keyword>
<evidence type="ECO:0000313" key="12">
    <source>
        <dbReference type="EMBL" id="WFP16126.1"/>
    </source>
</evidence>
<dbReference type="InterPro" id="IPR005829">
    <property type="entry name" value="Sugar_transporter_CS"/>
</dbReference>
<dbReference type="InterPro" id="IPR051084">
    <property type="entry name" value="H+-coupled_symporters"/>
</dbReference>
<evidence type="ECO:0000256" key="6">
    <source>
        <dbReference type="ARBA" id="ARBA00022847"/>
    </source>
</evidence>
<feature type="transmembrane region" description="Helical" evidence="10">
    <location>
        <begin position="328"/>
        <end position="347"/>
    </location>
</feature>
<dbReference type="RefSeq" id="WP_278157287.1">
    <property type="nucleotide sequence ID" value="NZ_CP121252.1"/>
</dbReference>
<evidence type="ECO:0000256" key="9">
    <source>
        <dbReference type="SAM" id="MobiDB-lite"/>
    </source>
</evidence>
<evidence type="ECO:0000313" key="13">
    <source>
        <dbReference type="Proteomes" id="UP001219037"/>
    </source>
</evidence>
<organism evidence="12 13">
    <name type="scientific">Citricoccus muralis</name>
    <dbReference type="NCBI Taxonomy" id="169134"/>
    <lineage>
        <taxon>Bacteria</taxon>
        <taxon>Bacillati</taxon>
        <taxon>Actinomycetota</taxon>
        <taxon>Actinomycetes</taxon>
        <taxon>Micrococcales</taxon>
        <taxon>Micrococcaceae</taxon>
        <taxon>Citricoccus</taxon>
    </lineage>
</organism>
<feature type="transmembrane region" description="Helical" evidence="10">
    <location>
        <begin position="261"/>
        <end position="280"/>
    </location>
</feature>
<dbReference type="SUPFAM" id="SSF103473">
    <property type="entry name" value="MFS general substrate transporter"/>
    <property type="match status" value="1"/>
</dbReference>
<dbReference type="InterPro" id="IPR011701">
    <property type="entry name" value="MFS"/>
</dbReference>
<dbReference type="Proteomes" id="UP001219037">
    <property type="component" value="Chromosome"/>
</dbReference>
<name>A0ABY8H533_9MICC</name>
<feature type="transmembrane region" description="Helical" evidence="10">
    <location>
        <begin position="111"/>
        <end position="129"/>
    </location>
</feature>
<feature type="compositionally biased region" description="Polar residues" evidence="9">
    <location>
        <begin position="1"/>
        <end position="10"/>
    </location>
</feature>
<feature type="region of interest" description="Disordered" evidence="9">
    <location>
        <begin position="1"/>
        <end position="24"/>
    </location>
</feature>
<feature type="transmembrane region" description="Helical" evidence="10">
    <location>
        <begin position="300"/>
        <end position="319"/>
    </location>
</feature>
<evidence type="ECO:0000259" key="11">
    <source>
        <dbReference type="PROSITE" id="PS50850"/>
    </source>
</evidence>
<evidence type="ECO:0000256" key="7">
    <source>
        <dbReference type="ARBA" id="ARBA00022989"/>
    </source>
</evidence>
<feature type="transmembrane region" description="Helical" evidence="10">
    <location>
        <begin position="174"/>
        <end position="196"/>
    </location>
</feature>
<evidence type="ECO:0000256" key="5">
    <source>
        <dbReference type="ARBA" id="ARBA00022692"/>
    </source>
</evidence>
<reference evidence="12 13" key="1">
    <citation type="submission" date="2023-04" db="EMBL/GenBank/DDBJ databases">
        <title>Funneling lignin-derived compounds into biodiesel using alkali-halophilic Citricoccus sp. P2.</title>
        <authorList>
            <person name="Luo C.-B."/>
        </authorList>
    </citation>
    <scope>NUCLEOTIDE SEQUENCE [LARGE SCALE GENOMIC DNA]</scope>
    <source>
        <strain evidence="12 13">P2</strain>
    </source>
</reference>
<keyword evidence="6" id="KW-0769">Symport</keyword>
<dbReference type="InterPro" id="IPR020846">
    <property type="entry name" value="MFS_dom"/>
</dbReference>